<dbReference type="AlphaFoldDB" id="A0A7X6BH33"/>
<dbReference type="SUPFAM" id="SSF53187">
    <property type="entry name" value="Zn-dependent exopeptidases"/>
    <property type="match status" value="1"/>
</dbReference>
<dbReference type="InterPro" id="IPR007709">
    <property type="entry name" value="N-FG_amidohydro"/>
</dbReference>
<protein>
    <submittedName>
        <fullName evidence="1">N-formylglutamate amidohydrolase</fullName>
    </submittedName>
</protein>
<accession>A0A7X6BH33</accession>
<comment type="caution">
    <text evidence="1">The sequence shown here is derived from an EMBL/GenBank/DDBJ whole genome shotgun (WGS) entry which is preliminary data.</text>
</comment>
<dbReference type="GO" id="GO:0016787">
    <property type="term" value="F:hydrolase activity"/>
    <property type="evidence" value="ECO:0007669"/>
    <property type="project" value="UniProtKB-KW"/>
</dbReference>
<evidence type="ECO:0000313" key="2">
    <source>
        <dbReference type="Proteomes" id="UP000558192"/>
    </source>
</evidence>
<name>A0A7X6BH33_9SPHN</name>
<keyword evidence="1" id="KW-0378">Hydrolase</keyword>
<proteinExistence type="predicted"/>
<dbReference type="RefSeq" id="WP_168069052.1">
    <property type="nucleotide sequence ID" value="NZ_JAATJC010000001.1"/>
</dbReference>
<dbReference type="Pfam" id="PF05013">
    <property type="entry name" value="FGase"/>
    <property type="match status" value="1"/>
</dbReference>
<dbReference type="EMBL" id="JAATJC010000001">
    <property type="protein sequence ID" value="NJC06080.1"/>
    <property type="molecule type" value="Genomic_DNA"/>
</dbReference>
<dbReference type="Gene3D" id="3.40.630.40">
    <property type="entry name" value="Zn-dependent exopeptidases"/>
    <property type="match status" value="1"/>
</dbReference>
<keyword evidence="2" id="KW-1185">Reference proteome</keyword>
<organism evidence="1 2">
    <name type="scientific">Sphingomonas kaistensis</name>
    <dbReference type="NCBI Taxonomy" id="298708"/>
    <lineage>
        <taxon>Bacteria</taxon>
        <taxon>Pseudomonadati</taxon>
        <taxon>Pseudomonadota</taxon>
        <taxon>Alphaproteobacteria</taxon>
        <taxon>Sphingomonadales</taxon>
        <taxon>Sphingomonadaceae</taxon>
        <taxon>Sphingomonas</taxon>
    </lineage>
</organism>
<sequence>MIPRPTEAGRLAPPRLIPGTGRWPILLSVPHAGCNYPDWLVRLSRRGRDSLRPLEDPLVDRLVWRAQALGIACVIADAPRAAIDCNRAEDELDPAVINLPPGTGHDGWRVRSGLGLVPGRLAGAGELWRRRIGRNELEARLDTAWRPFHRLVAEQLALLHRAHSEVLLLDCHSMPWRAGQAELVIGDRHGTTAAGFVADLARQVAEREGFRVACNDPYAGGHVVAAHGAPVRGIHALQLELDRRCYLDASGREPGPGFDRSARLIQALAERLGSALLDRQAPPLAAE</sequence>
<evidence type="ECO:0000313" key="1">
    <source>
        <dbReference type="EMBL" id="NJC06080.1"/>
    </source>
</evidence>
<reference evidence="1 2" key="1">
    <citation type="submission" date="2020-03" db="EMBL/GenBank/DDBJ databases">
        <title>Genomic Encyclopedia of Type Strains, Phase IV (KMG-IV): sequencing the most valuable type-strain genomes for metagenomic binning, comparative biology and taxonomic classification.</title>
        <authorList>
            <person name="Goeker M."/>
        </authorList>
    </citation>
    <scope>NUCLEOTIDE SEQUENCE [LARGE SCALE GENOMIC DNA]</scope>
    <source>
        <strain evidence="1 2">DSM 16846</strain>
    </source>
</reference>
<dbReference type="Proteomes" id="UP000558192">
    <property type="component" value="Unassembled WGS sequence"/>
</dbReference>
<gene>
    <name evidence="1" type="ORF">GGQ97_001873</name>
</gene>